<dbReference type="AlphaFoldDB" id="A0A919TM90"/>
<keyword evidence="4" id="KW-0732">Signal</keyword>
<dbReference type="PANTHER" id="PTHR43649:SF31">
    <property type="entry name" value="SN-GLYCEROL-3-PHOSPHATE-BINDING PERIPLASMIC PROTEIN UGPB"/>
    <property type="match status" value="1"/>
</dbReference>
<gene>
    <name evidence="5" type="ORF">Asi03nite_45660</name>
</gene>
<evidence type="ECO:0000256" key="2">
    <source>
        <dbReference type="ARBA" id="ARBA00008520"/>
    </source>
</evidence>
<evidence type="ECO:0000256" key="3">
    <source>
        <dbReference type="ARBA" id="ARBA00022448"/>
    </source>
</evidence>
<dbReference type="Gene3D" id="3.40.190.10">
    <property type="entry name" value="Periplasmic binding protein-like II"/>
    <property type="match status" value="2"/>
</dbReference>
<dbReference type="SUPFAM" id="SSF53850">
    <property type="entry name" value="Periplasmic binding protein-like II"/>
    <property type="match status" value="1"/>
</dbReference>
<proteinExistence type="inferred from homology"/>
<dbReference type="InterPro" id="IPR050490">
    <property type="entry name" value="Bact_solute-bd_prot1"/>
</dbReference>
<comment type="caution">
    <text evidence="5">The sequence shown here is derived from an EMBL/GenBank/DDBJ whole genome shotgun (WGS) entry which is preliminary data.</text>
</comment>
<dbReference type="Proteomes" id="UP000629619">
    <property type="component" value="Unassembled WGS sequence"/>
</dbReference>
<dbReference type="InterPro" id="IPR006059">
    <property type="entry name" value="SBP"/>
</dbReference>
<accession>A0A919TM90</accession>
<dbReference type="RefSeq" id="WP_203682448.1">
    <property type="nucleotide sequence ID" value="NZ_BOMW01000044.1"/>
</dbReference>
<protein>
    <submittedName>
        <fullName evidence="5">ABC transporter substrate-binding protein</fullName>
    </submittedName>
</protein>
<dbReference type="PANTHER" id="PTHR43649">
    <property type="entry name" value="ARABINOSE-BINDING PROTEIN-RELATED"/>
    <property type="match status" value="1"/>
</dbReference>
<dbReference type="GO" id="GO:0030313">
    <property type="term" value="C:cell envelope"/>
    <property type="evidence" value="ECO:0007669"/>
    <property type="project" value="UniProtKB-SubCell"/>
</dbReference>
<evidence type="ECO:0000313" key="5">
    <source>
        <dbReference type="EMBL" id="GIF07028.1"/>
    </source>
</evidence>
<keyword evidence="6" id="KW-1185">Reference proteome</keyword>
<sequence length="467" mass="51179">MTSTTIIDIWVSDLTFPGYMDWWSEQAIAFQEAHPEYQVAVRGLDFFTGPRQIAEAVAAGRGPAVAEYYFYMGQVARDTRSPDGAPHWTSVERAIDGRTEILGEPVVTDDIVPAVRDYYTMHGDLMSMPSVATTSLLYANTDLLERAGLSRLPRTWNEVEAACAALTDLGGAPSHGITWSNHGMFFQQALATQGGALTDHGNGRTGRAGRIDLQSAEMLAWVNWWRRLHDNGHYLHTGGIPDWQGTFQAFADGRTGLRISSSNDVSYMAEAARGQGFGIAVGPFPYRDGTPFAGNAIAGSSFWLADRLDPATRDGALAFLQFVHSPRNAARRHRISSFLPLTHAAFDLLEAEGWFDRHPYHRAASDALRNRPDGRPELWPPSQGAVFGEFARVQDLMTGAMRDVLGGADPQDRFAEATRSAQSLLDAYNAACSTTSPADPETLRIECFTGAEAYSGTDLENVVRLQR</sequence>
<dbReference type="Pfam" id="PF13416">
    <property type="entry name" value="SBP_bac_8"/>
    <property type="match status" value="1"/>
</dbReference>
<organism evidence="5 6">
    <name type="scientific">Actinoplanes siamensis</name>
    <dbReference type="NCBI Taxonomy" id="1223317"/>
    <lineage>
        <taxon>Bacteria</taxon>
        <taxon>Bacillati</taxon>
        <taxon>Actinomycetota</taxon>
        <taxon>Actinomycetes</taxon>
        <taxon>Micromonosporales</taxon>
        <taxon>Micromonosporaceae</taxon>
        <taxon>Actinoplanes</taxon>
    </lineage>
</organism>
<comment type="subcellular location">
    <subcellularLocation>
        <location evidence="1">Cell envelope</location>
    </subcellularLocation>
</comment>
<reference evidence="5" key="1">
    <citation type="submission" date="2021-01" db="EMBL/GenBank/DDBJ databases">
        <title>Whole genome shotgun sequence of Actinoplanes siamensis NBRC 109076.</title>
        <authorList>
            <person name="Komaki H."/>
            <person name="Tamura T."/>
        </authorList>
    </citation>
    <scope>NUCLEOTIDE SEQUENCE</scope>
    <source>
        <strain evidence="5">NBRC 109076</strain>
    </source>
</reference>
<dbReference type="EMBL" id="BOMW01000044">
    <property type="protein sequence ID" value="GIF07028.1"/>
    <property type="molecule type" value="Genomic_DNA"/>
</dbReference>
<evidence type="ECO:0000313" key="6">
    <source>
        <dbReference type="Proteomes" id="UP000629619"/>
    </source>
</evidence>
<evidence type="ECO:0000256" key="1">
    <source>
        <dbReference type="ARBA" id="ARBA00004196"/>
    </source>
</evidence>
<comment type="similarity">
    <text evidence="2">Belongs to the bacterial solute-binding protein 1 family.</text>
</comment>
<evidence type="ECO:0000256" key="4">
    <source>
        <dbReference type="ARBA" id="ARBA00022729"/>
    </source>
</evidence>
<keyword evidence="3" id="KW-0813">Transport</keyword>
<name>A0A919TM90_9ACTN</name>